<feature type="compositionally biased region" description="Basic and acidic residues" evidence="1">
    <location>
        <begin position="156"/>
        <end position="165"/>
    </location>
</feature>
<feature type="compositionally biased region" description="Basic and acidic residues" evidence="1">
    <location>
        <begin position="1"/>
        <end position="15"/>
    </location>
</feature>
<dbReference type="InterPro" id="IPR000719">
    <property type="entry name" value="Prot_kinase_dom"/>
</dbReference>
<feature type="compositionally biased region" description="Basic and acidic residues" evidence="1">
    <location>
        <begin position="54"/>
        <end position="68"/>
    </location>
</feature>
<name>A0ABR1NXX2_DIAER</name>
<proteinExistence type="predicted"/>
<evidence type="ECO:0000259" key="2">
    <source>
        <dbReference type="PROSITE" id="PS50011"/>
    </source>
</evidence>
<evidence type="ECO:0000256" key="1">
    <source>
        <dbReference type="SAM" id="MobiDB-lite"/>
    </source>
</evidence>
<dbReference type="InterPro" id="IPR011009">
    <property type="entry name" value="Kinase-like_dom_sf"/>
</dbReference>
<reference evidence="3 4" key="1">
    <citation type="submission" date="2024-02" db="EMBL/GenBank/DDBJ databases">
        <title>De novo assembly and annotation of 12 fungi associated with fruit tree decline syndrome in Ontario, Canada.</title>
        <authorList>
            <person name="Sulman M."/>
            <person name="Ellouze W."/>
            <person name="Ilyukhin E."/>
        </authorList>
    </citation>
    <scope>NUCLEOTIDE SEQUENCE [LARGE SCALE GENOMIC DNA]</scope>
    <source>
        <strain evidence="3 4">M169</strain>
    </source>
</reference>
<feature type="compositionally biased region" description="Polar residues" evidence="1">
    <location>
        <begin position="139"/>
        <end position="154"/>
    </location>
</feature>
<comment type="caution">
    <text evidence="3">The sequence shown here is derived from an EMBL/GenBank/DDBJ whole genome shotgun (WGS) entry which is preliminary data.</text>
</comment>
<evidence type="ECO:0000313" key="4">
    <source>
        <dbReference type="Proteomes" id="UP001430848"/>
    </source>
</evidence>
<dbReference type="PROSITE" id="PS50011">
    <property type="entry name" value="PROTEIN_KINASE_DOM"/>
    <property type="match status" value="1"/>
</dbReference>
<accession>A0ABR1NXX2</accession>
<feature type="compositionally biased region" description="Polar residues" evidence="1">
    <location>
        <begin position="169"/>
        <end position="186"/>
    </location>
</feature>
<keyword evidence="4" id="KW-1185">Reference proteome</keyword>
<dbReference type="EMBL" id="JAKNSF020000079">
    <property type="protein sequence ID" value="KAK7719413.1"/>
    <property type="molecule type" value="Genomic_DNA"/>
</dbReference>
<organism evidence="3 4">
    <name type="scientific">Diaporthe eres</name>
    <name type="common">Phomopsis oblonga</name>
    <dbReference type="NCBI Taxonomy" id="83184"/>
    <lineage>
        <taxon>Eukaryota</taxon>
        <taxon>Fungi</taxon>
        <taxon>Dikarya</taxon>
        <taxon>Ascomycota</taxon>
        <taxon>Pezizomycotina</taxon>
        <taxon>Sordariomycetes</taxon>
        <taxon>Sordariomycetidae</taxon>
        <taxon>Diaporthales</taxon>
        <taxon>Diaporthaceae</taxon>
        <taxon>Diaporthe</taxon>
        <taxon>Diaporthe eres species complex</taxon>
    </lineage>
</organism>
<feature type="region of interest" description="Disordered" evidence="1">
    <location>
        <begin position="1"/>
        <end position="200"/>
    </location>
</feature>
<dbReference type="Proteomes" id="UP001430848">
    <property type="component" value="Unassembled WGS sequence"/>
</dbReference>
<dbReference type="Gene3D" id="1.10.510.10">
    <property type="entry name" value="Transferase(Phosphotransferase) domain 1"/>
    <property type="match status" value="1"/>
</dbReference>
<feature type="domain" description="Protein kinase" evidence="2">
    <location>
        <begin position="267"/>
        <end position="532"/>
    </location>
</feature>
<gene>
    <name evidence="3" type="ORF">SLS63_010050</name>
</gene>
<dbReference type="SUPFAM" id="SSF56112">
    <property type="entry name" value="Protein kinase-like (PK-like)"/>
    <property type="match status" value="1"/>
</dbReference>
<sequence length="532" mass="60394">MADKRSTNVDPELRLQKRARTFPISHDNCDLMASPAAGVGDKSGLHRSSTTPLAHEDSQNGHEVKESEAGELTASPVEDTAQVEASEEPLQGCESPGKDVRTQENASSSHSENGEDENGVTSLARQTLEGCTGPHDNSEPYSGSTATSKDNASPETELKSEHPVEEPVSASNSPLSDTRVQSEQSKPWNPPPEPLRPENPYTKGLSLVIYRHEACPPFGQDYAIYSDLRDRVLEKDLRRKTLVDLCLEHPPMEGQTDYEDSRKLEVVEELRVKSDGGAQLVVCHLDDDDQDYVAKIYDPLYYGFSDTMWPDLPRDITFESDMDYCREVAAYEEMDEWVGGTDVPKFQGSWTFQVPLSLPAGTRTRDVRMVLIERVPGKSMLEFNQDKIPEPERLETLARMSELISRISFIGVHHHDISQRNIMVCDAEEAGKVGRIVLIDFNMSTVERLDNFEEQYGPREPGPDKPPNPLDRWWGGGWYGGFWEWLPERWEKRLRPLQEWMYERWGSSEDFAPPVRDLVWDEENQPRSWIAW</sequence>
<evidence type="ECO:0000313" key="3">
    <source>
        <dbReference type="EMBL" id="KAK7719413.1"/>
    </source>
</evidence>
<protein>
    <recommendedName>
        <fullName evidence="2">Protein kinase domain-containing protein</fullName>
    </recommendedName>
</protein>